<dbReference type="InterPro" id="IPR039564">
    <property type="entry name" value="Peptidase_C39-like"/>
</dbReference>
<protein>
    <submittedName>
        <fullName evidence="2">C39 family peptidase</fullName>
    </submittedName>
</protein>
<reference evidence="2" key="2">
    <citation type="journal article" date="2021" name="PeerJ">
        <title>Extensive microbial diversity within the chicken gut microbiome revealed by metagenomics and culture.</title>
        <authorList>
            <person name="Gilroy R."/>
            <person name="Ravi A."/>
            <person name="Getino M."/>
            <person name="Pursley I."/>
            <person name="Horton D.L."/>
            <person name="Alikhan N.F."/>
            <person name="Baker D."/>
            <person name="Gharbi K."/>
            <person name="Hall N."/>
            <person name="Watson M."/>
            <person name="Adriaenssens E.M."/>
            <person name="Foster-Nyarko E."/>
            <person name="Jarju S."/>
            <person name="Secka A."/>
            <person name="Antonio M."/>
            <person name="Oren A."/>
            <person name="Chaudhuri R.R."/>
            <person name="La Ragione R."/>
            <person name="Hildebrand F."/>
            <person name="Pallen M.J."/>
        </authorList>
    </citation>
    <scope>NUCLEOTIDE SEQUENCE</scope>
    <source>
        <strain evidence="2">6086</strain>
    </source>
</reference>
<sequence>MKTGLGIVREAILAVAPASGVSVSAGSVPELSAADPEGEAVQRLRELSAQEPRLAEIVDDCQSYPEALLDMLSRNLDMLDFVLGYPENKGREPAKSIGEMEPGKVPLLLQYDPRWGYTGYGDSIIAVAGCGPTCLSMVAADLTGDSGITPAVVARYAQEKGYYVENVGTSWSLMSEGCAGFGLEAEELSLSRGVLENALAQGRPVICSMGPGDFTTAGHFIVITGESGGQFSVCDPNSRERSGMLWDYDRLASQIRNLWAFSKEEKKQEIFY</sequence>
<gene>
    <name evidence="2" type="ORF">IAD03_01930</name>
</gene>
<comment type="caution">
    <text evidence="2">The sequence shown here is derived from an EMBL/GenBank/DDBJ whole genome shotgun (WGS) entry which is preliminary data.</text>
</comment>
<feature type="domain" description="Peptidase C39-like" evidence="1">
    <location>
        <begin position="104"/>
        <end position="237"/>
    </location>
</feature>
<dbReference type="Pfam" id="PF13529">
    <property type="entry name" value="Peptidase_C39_2"/>
    <property type="match status" value="1"/>
</dbReference>
<reference evidence="2" key="1">
    <citation type="submission" date="2020-10" db="EMBL/GenBank/DDBJ databases">
        <authorList>
            <person name="Gilroy R."/>
        </authorList>
    </citation>
    <scope>NUCLEOTIDE SEQUENCE</scope>
    <source>
        <strain evidence="2">6086</strain>
    </source>
</reference>
<evidence type="ECO:0000313" key="3">
    <source>
        <dbReference type="Proteomes" id="UP000824141"/>
    </source>
</evidence>
<name>A0A9D1FRU1_9FIRM</name>
<dbReference type="AlphaFoldDB" id="A0A9D1FRU1"/>
<dbReference type="Proteomes" id="UP000824141">
    <property type="component" value="Unassembled WGS sequence"/>
</dbReference>
<dbReference type="EMBL" id="DVJM01000028">
    <property type="protein sequence ID" value="HIS78105.1"/>
    <property type="molecule type" value="Genomic_DNA"/>
</dbReference>
<accession>A0A9D1FRU1</accession>
<dbReference type="Gene3D" id="3.90.70.10">
    <property type="entry name" value="Cysteine proteinases"/>
    <property type="match status" value="1"/>
</dbReference>
<evidence type="ECO:0000259" key="1">
    <source>
        <dbReference type="Pfam" id="PF13529"/>
    </source>
</evidence>
<organism evidence="2 3">
    <name type="scientific">Candidatus Caccousia stercoris</name>
    <dbReference type="NCBI Taxonomy" id="2840723"/>
    <lineage>
        <taxon>Bacteria</taxon>
        <taxon>Bacillati</taxon>
        <taxon>Bacillota</taxon>
        <taxon>Clostridia</taxon>
        <taxon>Eubacteriales</taxon>
        <taxon>Oscillospiraceae</taxon>
        <taxon>Oscillospiraceae incertae sedis</taxon>
        <taxon>Candidatus Caccousia</taxon>
    </lineage>
</organism>
<evidence type="ECO:0000313" key="2">
    <source>
        <dbReference type="EMBL" id="HIS78105.1"/>
    </source>
</evidence>
<proteinExistence type="predicted"/>